<sequence length="1185" mass="122310">MSSKSKLLTAVSTILLASVCLPSAAFSQVGMHFENGQPNTMLGPVLTNGIGEAALSVAKTGTIVVGTGVTITTQGDGSVGVNVTTEGEADLTGVTVTTEGIGSHGLNIVGPGTIDLTNSAVTTTGGTAYGAHLNGEGSVLNLKNTELRSEESKGISASNGAVVTVDGGVLQAGGPASGGGALHLENSNGSLTHVTIKTTSGGVKAESTNNSDLGTNVVLENVKIESTGNQSRGVSADGSKTIVDVSGLSFTSDGRLSDGISASNSSTVNIESSDINTEGDSAHGVSAQTGAKVTISDNTNIKVGGKSSYGVSAGSGSDVTIDKSVITVTGRSGINYGVFAINDDTRVTIKNGTSIDTTASAGAHGIHAAGGASVDVRETVVQSSGNGLNIGTGGTLIADDISVTSKLSGVMVAGGTEGPAELTISNSRVESAGTGGSQDYGMRVTGSTGKITSNNVGLVTDGRGRNGFVAHEGGAMIMTGGSITTKSGTSTGGYVNYGTAIISGTEITTSGSESHGLSAHVDGDIDLTGVKIKTSGEDAKGLLVFNRGFIHGDAQVETTGVGAHGVAAVGEGKISLENSNISTTGEYAAGIAAAPRAFDIPFVGKATIEIADSTVTSLNGASVFVGQGSDLDLKLLNTDLVANNGELFNVILGGTMNASITNANLKGAALRQEDSTSNLRMDNTSWLVTGDSDLTSLGGVNSSFIEFAAPTGDAEDAGSYLTLTVGDYSSDNSTVTFNTWLGDDNSPTDLLHVTNDTSGNTIVRVNNTGGPGKKTTGDGIMLVKVDGLSEGTFELDEDYTVHDGRKVVVSGAYAYSLHKDGVSVETGDWYLRSQRTETDPEEPLYQVGVPVYEAYPQLLLGLNSLPTLQQRVGNRYWNNAGNKVLSQGADAIEAYAPAEEAGVLIEENAIWGRIEGSHTKIKSKTSTSSTDYDYNTFKMQAGLDGLLSETDDGKLIGGVTVHYAHGKANVYSAHGDGDIKTNGYGFGGTLTWYGENGFYVDNQAQLTWYDSDLNSDSANRTLKHGNNGFGYALSVETGKRITIDENWSVTPQAQLMYSNVRFDSFTDTFGSRVSKSRADSLQGRLGISADYQNSWLNDQGTTNRSYVYGIANLYNEFLNGTKVDVSGVSFTNKRETLWAGIGLGGSYNWNDDKYSVYGEGSVNTSLKNFGDSYNYKGTVGFRVKW</sequence>
<dbReference type="InterPro" id="IPR043990">
    <property type="entry name" value="AC_1"/>
</dbReference>
<keyword evidence="4" id="KW-1185">Reference proteome</keyword>
<dbReference type="CDD" id="cd01344">
    <property type="entry name" value="PL2_Passenger_AT"/>
    <property type="match status" value="1"/>
</dbReference>
<evidence type="ECO:0000259" key="2">
    <source>
        <dbReference type="PROSITE" id="PS51208"/>
    </source>
</evidence>
<dbReference type="InterPro" id="IPR006626">
    <property type="entry name" value="PbH1"/>
</dbReference>
<dbReference type="SUPFAM" id="SSF51126">
    <property type="entry name" value="Pectin lyase-like"/>
    <property type="match status" value="1"/>
</dbReference>
<dbReference type="InterPro" id="IPR005546">
    <property type="entry name" value="Autotransporte_beta"/>
</dbReference>
<dbReference type="PANTHER" id="PTHR35037:SF3">
    <property type="entry name" value="C-TERMINAL REGION OF AIDA-LIKE PROTEIN"/>
    <property type="match status" value="1"/>
</dbReference>
<dbReference type="AlphaFoldDB" id="A0A841LVY8"/>
<dbReference type="GO" id="GO:0019867">
    <property type="term" value="C:outer membrane"/>
    <property type="evidence" value="ECO:0007669"/>
    <property type="project" value="InterPro"/>
</dbReference>
<dbReference type="EMBL" id="JACIIU010000025">
    <property type="protein sequence ID" value="MBB6262343.1"/>
    <property type="molecule type" value="Genomic_DNA"/>
</dbReference>
<dbReference type="PANTHER" id="PTHR35037">
    <property type="entry name" value="C-TERMINAL REGION OF AIDA-LIKE PROTEIN"/>
    <property type="match status" value="1"/>
</dbReference>
<comment type="caution">
    <text evidence="3">The sequence shown here is derived from an EMBL/GenBank/DDBJ whole genome shotgun (WGS) entry which is preliminary data.</text>
</comment>
<organism evidence="3 4">
    <name type="scientific">Paenochrobactrum gallinarii</name>
    <dbReference type="NCBI Taxonomy" id="643673"/>
    <lineage>
        <taxon>Bacteria</taxon>
        <taxon>Pseudomonadati</taxon>
        <taxon>Pseudomonadota</taxon>
        <taxon>Alphaproteobacteria</taxon>
        <taxon>Hyphomicrobiales</taxon>
        <taxon>Brucellaceae</taxon>
        <taxon>Paenochrobactrum</taxon>
    </lineage>
</organism>
<dbReference type="InterPro" id="IPR036709">
    <property type="entry name" value="Autotransporte_beta_dom_sf"/>
</dbReference>
<proteinExistence type="predicted"/>
<name>A0A841LVY8_9HYPH</name>
<dbReference type="SMART" id="SM00869">
    <property type="entry name" value="Autotransporter"/>
    <property type="match status" value="1"/>
</dbReference>
<dbReference type="SUPFAM" id="SSF103515">
    <property type="entry name" value="Autotransporter"/>
    <property type="match status" value="1"/>
</dbReference>
<evidence type="ECO:0000256" key="1">
    <source>
        <dbReference type="SAM" id="SignalP"/>
    </source>
</evidence>
<dbReference type="InterPro" id="IPR051551">
    <property type="entry name" value="Autotransporter_adhesion"/>
</dbReference>
<reference evidence="3 4" key="1">
    <citation type="submission" date="2020-08" db="EMBL/GenBank/DDBJ databases">
        <title>Genomic Encyclopedia of Type Strains, Phase IV (KMG-IV): sequencing the most valuable type-strain genomes for metagenomic binning, comparative biology and taxonomic classification.</title>
        <authorList>
            <person name="Goeker M."/>
        </authorList>
    </citation>
    <scope>NUCLEOTIDE SEQUENCE [LARGE SCALE GENOMIC DNA]</scope>
    <source>
        <strain evidence="3 4">DSM 22336</strain>
    </source>
</reference>
<dbReference type="PROSITE" id="PS51208">
    <property type="entry name" value="AUTOTRANSPORTER"/>
    <property type="match status" value="1"/>
</dbReference>
<gene>
    <name evidence="3" type="ORF">FHS77_002915</name>
</gene>
<feature type="domain" description="Autotransporter" evidence="2">
    <location>
        <begin position="903"/>
        <end position="1185"/>
    </location>
</feature>
<evidence type="ECO:0000313" key="3">
    <source>
        <dbReference type="EMBL" id="MBB6262343.1"/>
    </source>
</evidence>
<dbReference type="Gene3D" id="2.160.20.20">
    <property type="match status" value="2"/>
</dbReference>
<protein>
    <submittedName>
        <fullName evidence="3">Outer membrane autotransporter protein</fullName>
    </submittedName>
</protein>
<dbReference type="SMART" id="SM00710">
    <property type="entry name" value="PbH1"/>
    <property type="match status" value="11"/>
</dbReference>
<dbReference type="InterPro" id="IPR006315">
    <property type="entry name" value="OM_autotransptr_brl_dom"/>
</dbReference>
<keyword evidence="1" id="KW-0732">Signal</keyword>
<dbReference type="Proteomes" id="UP000555393">
    <property type="component" value="Unassembled WGS sequence"/>
</dbReference>
<accession>A0A841LVY8</accession>
<dbReference type="Gene3D" id="2.40.128.130">
    <property type="entry name" value="Autotransporter beta-domain"/>
    <property type="match status" value="1"/>
</dbReference>
<dbReference type="Pfam" id="PF03797">
    <property type="entry name" value="Autotransporter"/>
    <property type="match status" value="1"/>
</dbReference>
<feature type="signal peptide" evidence="1">
    <location>
        <begin position="1"/>
        <end position="27"/>
    </location>
</feature>
<evidence type="ECO:0000313" key="4">
    <source>
        <dbReference type="Proteomes" id="UP000555393"/>
    </source>
</evidence>
<feature type="chain" id="PRO_5032813322" evidence="1">
    <location>
        <begin position="28"/>
        <end position="1185"/>
    </location>
</feature>
<dbReference type="RefSeq" id="WP_184224527.1">
    <property type="nucleotide sequence ID" value="NZ_JACIIU010000025.1"/>
</dbReference>
<dbReference type="NCBIfam" id="TIGR01414">
    <property type="entry name" value="autotrans_barl"/>
    <property type="match status" value="1"/>
</dbReference>
<dbReference type="InterPro" id="IPR012332">
    <property type="entry name" value="Autotransporter_pectin_lyase_C"/>
</dbReference>
<dbReference type="InterPro" id="IPR011050">
    <property type="entry name" value="Pectin_lyase_fold/virulence"/>
</dbReference>
<dbReference type="Pfam" id="PF18883">
    <property type="entry name" value="AC_1"/>
    <property type="match status" value="1"/>
</dbReference>